<accession>A0A5C6BSM6</accession>
<dbReference type="AlphaFoldDB" id="A0A5C6BSM6"/>
<reference evidence="3 4" key="1">
    <citation type="submission" date="2019-02" db="EMBL/GenBank/DDBJ databases">
        <title>Deep-cultivation of Planctomycetes and their phenomic and genomic characterization uncovers novel biology.</title>
        <authorList>
            <person name="Wiegand S."/>
            <person name="Jogler M."/>
            <person name="Boedeker C."/>
            <person name="Pinto D."/>
            <person name="Vollmers J."/>
            <person name="Rivas-Marin E."/>
            <person name="Kohn T."/>
            <person name="Peeters S.H."/>
            <person name="Heuer A."/>
            <person name="Rast P."/>
            <person name="Oberbeckmann S."/>
            <person name="Bunk B."/>
            <person name="Jeske O."/>
            <person name="Meyerdierks A."/>
            <person name="Storesund J.E."/>
            <person name="Kallscheuer N."/>
            <person name="Luecker S."/>
            <person name="Lage O.M."/>
            <person name="Pohl T."/>
            <person name="Merkel B.J."/>
            <person name="Hornburger P."/>
            <person name="Mueller R.-W."/>
            <person name="Bruemmer F."/>
            <person name="Labrenz M."/>
            <person name="Spormann A.M."/>
            <person name="Op Den Camp H."/>
            <person name="Overmann J."/>
            <person name="Amann R."/>
            <person name="Jetten M.S.M."/>
            <person name="Mascher T."/>
            <person name="Medema M.H."/>
            <person name="Devos D.P."/>
            <person name="Kaster A.-K."/>
            <person name="Ovreas L."/>
            <person name="Rohde M."/>
            <person name="Galperin M.Y."/>
            <person name="Jogler C."/>
        </authorList>
    </citation>
    <scope>NUCLEOTIDE SEQUENCE [LARGE SCALE GENOMIC DNA]</scope>
    <source>
        <strain evidence="3 4">CA54</strain>
    </source>
</reference>
<dbReference type="Pfam" id="PF02195">
    <property type="entry name" value="ParB_N"/>
    <property type="match status" value="1"/>
</dbReference>
<dbReference type="EMBL" id="SJPP01000001">
    <property type="protein sequence ID" value="TWU13879.1"/>
    <property type="molecule type" value="Genomic_DNA"/>
</dbReference>
<gene>
    <name evidence="3" type="ORF">CA54_27190</name>
</gene>
<name>A0A5C6BSM6_9PLAN</name>
<evidence type="ECO:0000256" key="1">
    <source>
        <dbReference type="SAM" id="MobiDB-lite"/>
    </source>
</evidence>
<proteinExistence type="predicted"/>
<sequence length="478" mass="54534">MDSITSPKSTARRRQRSAELGHDPISERPLLEIRPSPENDDIYGVINRDDPEIIAMAESIREFGVREPLVISLDGFILSGHRRYTAAKRLGLLTVPCRVDPIRREDDIDQFVLLLREFNRQRDKSLAVKLREELINANPEESHRALSEYRTQQSGVDADAFEIVGRKQRAKISKAKQPMLDAIFKVINDGRKFWPLSDRAIHYGLLNDPPLKHASKSNSVYDNSGKSYKALVELLTRARLAGHIDWRAIHDPTRPVTTWKVYANPRRFIREQVDHLLKGYYRNLMQSQPHHIEIVAEKNTIKPILKPVAGDFTIPLTSGRGYCSLPPRYAMAKRFQRSGKAKLILLMVSDFDPDGEEIAQSFARSKRDDFGIEEIHPIKVALTAQQVQEYELPPVMTAKATSTNYDRFVDQYGDSVFELEALDPDDLQTILTTAIELVIDIDAYNHEVAEEEKDAAFLDGVRNTVHVALQQMNWESDE</sequence>
<comment type="caution">
    <text evidence="3">The sequence shown here is derived from an EMBL/GenBank/DDBJ whole genome shotgun (WGS) entry which is preliminary data.</text>
</comment>
<feature type="domain" description="ParB-like N-terminal" evidence="2">
    <location>
        <begin position="26"/>
        <end position="117"/>
    </location>
</feature>
<feature type="region of interest" description="Disordered" evidence="1">
    <location>
        <begin position="1"/>
        <end position="36"/>
    </location>
</feature>
<evidence type="ECO:0000259" key="2">
    <source>
        <dbReference type="SMART" id="SM00470"/>
    </source>
</evidence>
<keyword evidence="4" id="KW-1185">Reference proteome</keyword>
<dbReference type="Gene3D" id="3.90.1530.10">
    <property type="entry name" value="Conserved hypothetical protein from pyrococcus furiosus pfu- 392566-001, ParB domain"/>
    <property type="match status" value="1"/>
</dbReference>
<protein>
    <submittedName>
        <fullName evidence="3">ParB-like nuclease domain protein</fullName>
    </submittedName>
</protein>
<evidence type="ECO:0000313" key="3">
    <source>
        <dbReference type="EMBL" id="TWU13879.1"/>
    </source>
</evidence>
<dbReference type="InterPro" id="IPR036086">
    <property type="entry name" value="ParB/Sulfiredoxin_sf"/>
</dbReference>
<dbReference type="Proteomes" id="UP000320735">
    <property type="component" value="Unassembled WGS sequence"/>
</dbReference>
<dbReference type="SMART" id="SM00470">
    <property type="entry name" value="ParB"/>
    <property type="match status" value="1"/>
</dbReference>
<evidence type="ECO:0000313" key="4">
    <source>
        <dbReference type="Proteomes" id="UP000320735"/>
    </source>
</evidence>
<dbReference type="OrthoDB" id="258577at2"/>
<dbReference type="InterPro" id="IPR003115">
    <property type="entry name" value="ParB_N"/>
</dbReference>
<organism evidence="3 4">
    <name type="scientific">Symmachiella macrocystis</name>
    <dbReference type="NCBI Taxonomy" id="2527985"/>
    <lineage>
        <taxon>Bacteria</taxon>
        <taxon>Pseudomonadati</taxon>
        <taxon>Planctomycetota</taxon>
        <taxon>Planctomycetia</taxon>
        <taxon>Planctomycetales</taxon>
        <taxon>Planctomycetaceae</taxon>
        <taxon>Symmachiella</taxon>
    </lineage>
</organism>
<dbReference type="SUPFAM" id="SSF110849">
    <property type="entry name" value="ParB/Sulfiredoxin"/>
    <property type="match status" value="1"/>
</dbReference>
<feature type="compositionally biased region" description="Basic and acidic residues" evidence="1">
    <location>
        <begin position="16"/>
        <end position="36"/>
    </location>
</feature>